<dbReference type="GO" id="GO:0000156">
    <property type="term" value="F:phosphorelay response regulator activity"/>
    <property type="evidence" value="ECO:0007669"/>
    <property type="project" value="InterPro"/>
</dbReference>
<name>A0A1I0H0I5_9FIRM</name>
<dbReference type="PROSITE" id="PS50930">
    <property type="entry name" value="HTH_LYTTR"/>
    <property type="match status" value="1"/>
</dbReference>
<evidence type="ECO:0000256" key="2">
    <source>
        <dbReference type="ARBA" id="ARBA00024867"/>
    </source>
</evidence>
<dbReference type="Pfam" id="PF00072">
    <property type="entry name" value="Response_reg"/>
    <property type="match status" value="1"/>
</dbReference>
<dbReference type="GO" id="GO:0003677">
    <property type="term" value="F:DNA binding"/>
    <property type="evidence" value="ECO:0007669"/>
    <property type="project" value="InterPro"/>
</dbReference>
<accession>A0A1I0H0I5</accession>
<dbReference type="OrthoDB" id="9809318at2"/>
<feature type="modified residue" description="4-aspartylphosphate" evidence="3">
    <location>
        <position position="55"/>
    </location>
</feature>
<dbReference type="SMART" id="SM00448">
    <property type="entry name" value="REC"/>
    <property type="match status" value="1"/>
</dbReference>
<dbReference type="InterPro" id="IPR007492">
    <property type="entry name" value="LytTR_DNA-bd_dom"/>
</dbReference>
<dbReference type="PANTHER" id="PTHR37299:SF1">
    <property type="entry name" value="STAGE 0 SPORULATION PROTEIN A HOMOLOG"/>
    <property type="match status" value="1"/>
</dbReference>
<dbReference type="PANTHER" id="PTHR37299">
    <property type="entry name" value="TRANSCRIPTIONAL REGULATOR-RELATED"/>
    <property type="match status" value="1"/>
</dbReference>
<evidence type="ECO:0000256" key="1">
    <source>
        <dbReference type="ARBA" id="ARBA00018672"/>
    </source>
</evidence>
<dbReference type="Proteomes" id="UP000199568">
    <property type="component" value="Unassembled WGS sequence"/>
</dbReference>
<evidence type="ECO:0000256" key="3">
    <source>
        <dbReference type="PROSITE-ProRule" id="PRU00169"/>
    </source>
</evidence>
<organism evidence="6 7">
    <name type="scientific">Natronincola peptidivorans</name>
    <dbReference type="NCBI Taxonomy" id="426128"/>
    <lineage>
        <taxon>Bacteria</taxon>
        <taxon>Bacillati</taxon>
        <taxon>Bacillota</taxon>
        <taxon>Clostridia</taxon>
        <taxon>Peptostreptococcales</taxon>
        <taxon>Natronincolaceae</taxon>
        <taxon>Natronincola</taxon>
    </lineage>
</organism>
<comment type="function">
    <text evidence="2">May play the central regulatory role in sporulation. It may be an element of the effector pathway responsible for the activation of sporulation genes in response to nutritional stress. Spo0A may act in concert with spo0H (a sigma factor) to control the expression of some genes that are critical to the sporulation process.</text>
</comment>
<dbReference type="Gene3D" id="2.40.50.40">
    <property type="match status" value="1"/>
</dbReference>
<dbReference type="Gene3D" id="3.40.50.2300">
    <property type="match status" value="1"/>
</dbReference>
<dbReference type="InterPro" id="IPR011006">
    <property type="entry name" value="CheY-like_superfamily"/>
</dbReference>
<dbReference type="STRING" id="426128.SAMN05660297_03445"/>
<dbReference type="SUPFAM" id="SSF52172">
    <property type="entry name" value="CheY-like"/>
    <property type="match status" value="1"/>
</dbReference>
<dbReference type="InterPro" id="IPR001789">
    <property type="entry name" value="Sig_transdc_resp-reg_receiver"/>
</dbReference>
<evidence type="ECO:0000313" key="6">
    <source>
        <dbReference type="EMBL" id="SET77013.1"/>
    </source>
</evidence>
<dbReference type="Gene3D" id="2.20.25.10">
    <property type="match status" value="1"/>
</dbReference>
<feature type="domain" description="Response regulatory" evidence="4">
    <location>
        <begin position="4"/>
        <end position="118"/>
    </location>
</feature>
<dbReference type="Pfam" id="PF04397">
    <property type="entry name" value="LytTR"/>
    <property type="match status" value="1"/>
</dbReference>
<dbReference type="AlphaFoldDB" id="A0A1I0H0I5"/>
<dbReference type="PROSITE" id="PS50110">
    <property type="entry name" value="RESPONSE_REGULATORY"/>
    <property type="match status" value="1"/>
</dbReference>
<proteinExistence type="predicted"/>
<keyword evidence="7" id="KW-1185">Reference proteome</keyword>
<evidence type="ECO:0000313" key="7">
    <source>
        <dbReference type="Proteomes" id="UP000199568"/>
    </source>
</evidence>
<evidence type="ECO:0000259" key="4">
    <source>
        <dbReference type="PROSITE" id="PS50110"/>
    </source>
</evidence>
<sequence length="262" mass="30291">MELTTLIVDDEYAARHELRFMLSDYECINIVGEATNSQEALKLIKSVAYNLVFLDINLPNTNGIDLGNIIQQMPNPPMIIYVTAYDSYAVKAFDVNATDYILKPIDEDKLKRAINRAIENYRVQEEPQGNNLEDDLKTHPLEKFHEDTKVERVNRITAEFNGKIILIDTNDIIYAYTENESVLIRTHDKVLTSRSSLIALEDKLDSKIFFRSHRSYVVNLNKVLEISPFFNGTYILVMRDKEHTTVPVSRRQAKKLKMLLDF</sequence>
<feature type="domain" description="HTH LytTR-type" evidence="5">
    <location>
        <begin position="156"/>
        <end position="262"/>
    </location>
</feature>
<dbReference type="SMART" id="SM00850">
    <property type="entry name" value="LytTR"/>
    <property type="match status" value="1"/>
</dbReference>
<protein>
    <recommendedName>
        <fullName evidence="1">Stage 0 sporulation protein A homolog</fullName>
    </recommendedName>
</protein>
<gene>
    <name evidence="6" type="ORF">SAMN05660297_03445</name>
</gene>
<dbReference type="InterPro" id="IPR046947">
    <property type="entry name" value="LytR-like"/>
</dbReference>
<keyword evidence="3" id="KW-0597">Phosphoprotein</keyword>
<reference evidence="6 7" key="1">
    <citation type="submission" date="2016-10" db="EMBL/GenBank/DDBJ databases">
        <authorList>
            <person name="de Groot N.N."/>
        </authorList>
    </citation>
    <scope>NUCLEOTIDE SEQUENCE [LARGE SCALE GENOMIC DNA]</scope>
    <source>
        <strain evidence="6 7">DSM 18979</strain>
    </source>
</reference>
<dbReference type="RefSeq" id="WP_090446781.1">
    <property type="nucleotide sequence ID" value="NZ_FOHU01000030.1"/>
</dbReference>
<dbReference type="EMBL" id="FOHU01000030">
    <property type="protein sequence ID" value="SET77013.1"/>
    <property type="molecule type" value="Genomic_DNA"/>
</dbReference>
<evidence type="ECO:0000259" key="5">
    <source>
        <dbReference type="PROSITE" id="PS50930"/>
    </source>
</evidence>